<keyword evidence="3" id="KW-1185">Reference proteome</keyword>
<proteinExistence type="predicted"/>
<sequence>MSLLKTYILVFVTMLVIGQYVDATWRRLECYKCDQIMDACVFRCDMYQDYARWYYCSDYCDRQQLGCKTNCELDL</sequence>
<accession>A0ABQ9FTT1</accession>
<gene>
    <name evidence="2" type="ORF">KUTeg_001748</name>
</gene>
<reference evidence="2 3" key="1">
    <citation type="submission" date="2022-12" db="EMBL/GenBank/DDBJ databases">
        <title>Chromosome-level genome of Tegillarca granosa.</title>
        <authorList>
            <person name="Kim J."/>
        </authorList>
    </citation>
    <scope>NUCLEOTIDE SEQUENCE [LARGE SCALE GENOMIC DNA]</scope>
    <source>
        <strain evidence="2">Teg-2019</strain>
        <tissue evidence="2">Adductor muscle</tissue>
    </source>
</reference>
<feature type="signal peptide" evidence="1">
    <location>
        <begin position="1"/>
        <end position="23"/>
    </location>
</feature>
<protein>
    <submittedName>
        <fullName evidence="2">Uncharacterized protein</fullName>
    </submittedName>
</protein>
<feature type="chain" id="PRO_5045988206" evidence="1">
    <location>
        <begin position="24"/>
        <end position="75"/>
    </location>
</feature>
<evidence type="ECO:0000256" key="1">
    <source>
        <dbReference type="SAM" id="SignalP"/>
    </source>
</evidence>
<name>A0ABQ9FTT1_TEGGR</name>
<dbReference type="EMBL" id="JARBDR010000141">
    <property type="protein sequence ID" value="KAJ8320161.1"/>
    <property type="molecule type" value="Genomic_DNA"/>
</dbReference>
<keyword evidence="1" id="KW-0732">Signal</keyword>
<dbReference type="Proteomes" id="UP001217089">
    <property type="component" value="Unassembled WGS sequence"/>
</dbReference>
<evidence type="ECO:0000313" key="2">
    <source>
        <dbReference type="EMBL" id="KAJ8320161.1"/>
    </source>
</evidence>
<evidence type="ECO:0000313" key="3">
    <source>
        <dbReference type="Proteomes" id="UP001217089"/>
    </source>
</evidence>
<comment type="caution">
    <text evidence="2">The sequence shown here is derived from an EMBL/GenBank/DDBJ whole genome shotgun (WGS) entry which is preliminary data.</text>
</comment>
<organism evidence="2 3">
    <name type="scientific">Tegillarca granosa</name>
    <name type="common">Malaysian cockle</name>
    <name type="synonym">Anadara granosa</name>
    <dbReference type="NCBI Taxonomy" id="220873"/>
    <lineage>
        <taxon>Eukaryota</taxon>
        <taxon>Metazoa</taxon>
        <taxon>Spiralia</taxon>
        <taxon>Lophotrochozoa</taxon>
        <taxon>Mollusca</taxon>
        <taxon>Bivalvia</taxon>
        <taxon>Autobranchia</taxon>
        <taxon>Pteriomorphia</taxon>
        <taxon>Arcoida</taxon>
        <taxon>Arcoidea</taxon>
        <taxon>Arcidae</taxon>
        <taxon>Tegillarca</taxon>
    </lineage>
</organism>